<evidence type="ECO:0000256" key="1">
    <source>
        <dbReference type="ARBA" id="ARBA00023136"/>
    </source>
</evidence>
<evidence type="ECO:0000256" key="2">
    <source>
        <dbReference type="PIRSR" id="PIRSR620023-1"/>
    </source>
</evidence>
<sequence>MNICFRVDASTIIGTGHVMRCLTLAEELKKNNHNVTFISRLHKGNLNHLITQKGFQVFNLKEAPNNNIVNETPKHAAWLSVTQEQDANETRHLLASSGIQFDWVIIDHYAIDITWQKEIRTIIPNIMVIDDLADRAHNCDLLLDQNYYLNANSRYTNLVPSNCRLLLGPKYALLRDEFINLHNTQKKKNNNPTALIFYGGSDPTNETLKAINAIKDKKIDAHVVVGPSNPNKEEIERSCKQQNITFHYNINYMAKLMHEVDFSICAGGSTTWERYCLGTPAIVTAVAYNQIELCENASLLAIDYYLGQYDTITQATIQNEIDLLLQRDNLSDLSEKAKKQVDGKGKQRVIELLKTLN</sequence>
<evidence type="ECO:0000259" key="4">
    <source>
        <dbReference type="Pfam" id="PF04101"/>
    </source>
</evidence>
<evidence type="ECO:0000313" key="5">
    <source>
        <dbReference type="EMBL" id="RCW77355.1"/>
    </source>
</evidence>
<accession>A0A368YB51</accession>
<dbReference type="EMBL" id="QPJJ01000001">
    <property type="protein sequence ID" value="RCW77355.1"/>
    <property type="molecule type" value="Genomic_DNA"/>
</dbReference>
<dbReference type="InterPro" id="IPR007235">
    <property type="entry name" value="Glyco_trans_28_C"/>
</dbReference>
<feature type="active site" description="Proton acceptor" evidence="2">
    <location>
        <position position="17"/>
    </location>
</feature>
<dbReference type="AlphaFoldDB" id="A0A368YB51"/>
<gene>
    <name evidence="5" type="ORF">DFR57_101226</name>
</gene>
<dbReference type="GO" id="GO:0016787">
    <property type="term" value="F:hydrolase activity"/>
    <property type="evidence" value="ECO:0007669"/>
    <property type="project" value="UniProtKB-KW"/>
</dbReference>
<dbReference type="PANTHER" id="PTHR21015">
    <property type="entry name" value="UDP-N-ACETYLGLUCOSAMINE--N-ACETYLMURAMYL-(PENTAPEPTIDE) PYROPHOSPHORYL-UNDECAPRENOL N-ACETYLGLUCOSAMINE TRANSFERASE 1"/>
    <property type="match status" value="1"/>
</dbReference>
<dbReference type="NCBIfam" id="TIGR03590">
    <property type="entry name" value="PseG"/>
    <property type="match status" value="1"/>
</dbReference>
<comment type="caution">
    <text evidence="5">The sequence shown here is derived from an EMBL/GenBank/DDBJ whole genome shotgun (WGS) entry which is preliminary data.</text>
</comment>
<dbReference type="Pfam" id="PF04101">
    <property type="entry name" value="Glyco_tran_28_C"/>
    <property type="match status" value="1"/>
</dbReference>
<dbReference type="Proteomes" id="UP000252585">
    <property type="component" value="Unassembled WGS sequence"/>
</dbReference>
<organism evidence="5 6">
    <name type="scientific">Saliterribacillus persicus</name>
    <dbReference type="NCBI Taxonomy" id="930114"/>
    <lineage>
        <taxon>Bacteria</taxon>
        <taxon>Bacillati</taxon>
        <taxon>Bacillota</taxon>
        <taxon>Bacilli</taxon>
        <taxon>Bacillales</taxon>
        <taxon>Bacillaceae</taxon>
        <taxon>Saliterribacillus</taxon>
    </lineage>
</organism>
<keyword evidence="6" id="KW-1185">Reference proteome</keyword>
<reference evidence="5 6" key="1">
    <citation type="submission" date="2018-07" db="EMBL/GenBank/DDBJ databases">
        <title>Genomic Encyclopedia of Type Strains, Phase IV (KMG-IV): sequencing the most valuable type-strain genomes for metagenomic binning, comparative biology and taxonomic classification.</title>
        <authorList>
            <person name="Goeker M."/>
        </authorList>
    </citation>
    <scope>NUCLEOTIDE SEQUENCE [LARGE SCALE GENOMIC DNA]</scope>
    <source>
        <strain evidence="5 6">DSM 27696</strain>
    </source>
</reference>
<feature type="domain" description="Glycosyl transferase family 28 C-terminal" evidence="4">
    <location>
        <begin position="199"/>
        <end position="340"/>
    </location>
</feature>
<dbReference type="Gene3D" id="3.40.50.2000">
    <property type="entry name" value="Glycogen Phosphorylase B"/>
    <property type="match status" value="1"/>
</dbReference>
<protein>
    <submittedName>
        <fullName evidence="5">UDP-2,4-diacetamido-2,4, 6-trideoxy-beta-L-altropyranose hydrolase</fullName>
    </submittedName>
</protein>
<dbReference type="RefSeq" id="WP_114351291.1">
    <property type="nucleotide sequence ID" value="NZ_QPJJ01000001.1"/>
</dbReference>
<dbReference type="SUPFAM" id="SSF53756">
    <property type="entry name" value="UDP-Glycosyltransferase/glycogen phosphorylase"/>
    <property type="match status" value="1"/>
</dbReference>
<dbReference type="OrthoDB" id="9805604at2"/>
<evidence type="ECO:0000256" key="3">
    <source>
        <dbReference type="PIRSR" id="PIRSR620023-2"/>
    </source>
</evidence>
<proteinExistence type="predicted"/>
<feature type="binding site" evidence="3">
    <location>
        <position position="273"/>
    </location>
    <ligand>
        <name>substrate</name>
    </ligand>
</feature>
<keyword evidence="1" id="KW-0472">Membrane</keyword>
<dbReference type="GO" id="GO:0016758">
    <property type="term" value="F:hexosyltransferase activity"/>
    <property type="evidence" value="ECO:0007669"/>
    <property type="project" value="InterPro"/>
</dbReference>
<feature type="binding site" evidence="3">
    <location>
        <position position="175"/>
    </location>
    <ligand>
        <name>substrate</name>
    </ligand>
</feature>
<name>A0A368YB51_9BACI</name>
<evidence type="ECO:0000313" key="6">
    <source>
        <dbReference type="Proteomes" id="UP000252585"/>
    </source>
</evidence>
<dbReference type="Gene3D" id="3.40.50.11190">
    <property type="match status" value="1"/>
</dbReference>
<keyword evidence="5" id="KW-0378">Hydrolase</keyword>
<dbReference type="InterPro" id="IPR020023">
    <property type="entry name" value="PseG"/>
</dbReference>
<dbReference type="PANTHER" id="PTHR21015:SF22">
    <property type="entry name" value="GLYCOSYLTRANSFERASE"/>
    <property type="match status" value="1"/>
</dbReference>